<proteinExistence type="predicted"/>
<dbReference type="SUPFAM" id="SSF54506">
    <property type="entry name" value="Diaminopimelate epimerase-like"/>
    <property type="match status" value="1"/>
</dbReference>
<dbReference type="Proteomes" id="UP001152607">
    <property type="component" value="Unassembled WGS sequence"/>
</dbReference>
<dbReference type="PIRSF" id="PIRSF016184">
    <property type="entry name" value="PhzC_PhzF"/>
    <property type="match status" value="1"/>
</dbReference>
<evidence type="ECO:0000313" key="3">
    <source>
        <dbReference type="Proteomes" id="UP001152607"/>
    </source>
</evidence>
<accession>A0A9W4XWG6</accession>
<dbReference type="OrthoDB" id="75169at2759"/>
<dbReference type="AlphaFoldDB" id="A0A9W4XWG6"/>
<organism evidence="2 3">
    <name type="scientific">Periconia digitata</name>
    <dbReference type="NCBI Taxonomy" id="1303443"/>
    <lineage>
        <taxon>Eukaryota</taxon>
        <taxon>Fungi</taxon>
        <taxon>Dikarya</taxon>
        <taxon>Ascomycota</taxon>
        <taxon>Pezizomycotina</taxon>
        <taxon>Dothideomycetes</taxon>
        <taxon>Pleosporomycetidae</taxon>
        <taxon>Pleosporales</taxon>
        <taxon>Massarineae</taxon>
        <taxon>Periconiaceae</taxon>
        <taxon>Periconia</taxon>
    </lineage>
</organism>
<evidence type="ECO:0008006" key="4">
    <source>
        <dbReference type="Google" id="ProtNLM"/>
    </source>
</evidence>
<dbReference type="Pfam" id="PF02567">
    <property type="entry name" value="PhzC-PhzF"/>
    <property type="match status" value="1"/>
</dbReference>
<dbReference type="NCBIfam" id="TIGR00654">
    <property type="entry name" value="PhzF_family"/>
    <property type="match status" value="1"/>
</dbReference>
<dbReference type="PANTHER" id="PTHR13774">
    <property type="entry name" value="PHENAZINE BIOSYNTHESIS PROTEIN"/>
    <property type="match status" value="1"/>
</dbReference>
<comment type="caution">
    <text evidence="2">The sequence shown here is derived from an EMBL/GenBank/DDBJ whole genome shotgun (WGS) entry which is preliminary data.</text>
</comment>
<reference evidence="2" key="1">
    <citation type="submission" date="2023-01" db="EMBL/GenBank/DDBJ databases">
        <authorList>
            <person name="Van Ghelder C."/>
            <person name="Rancurel C."/>
        </authorList>
    </citation>
    <scope>NUCLEOTIDE SEQUENCE</scope>
    <source>
        <strain evidence="2">CNCM I-4278</strain>
    </source>
</reference>
<sequence length="314" mass="34082">MQLPYTTLDVFTTKRYLGNPLAVIRVPSTLSKTLTEAQKQTIAKEFNYSESVFLHEPTPEEPQTAVYDIFTPSSRMTFAGHPTIGTAIYVATHAAAYPGVTQLRTLAGTIPFTTTTTSEGAKSEVKTTVAIPHDVREHKTRLPHPYPAPGTNGGEEDTVPLFSIVKGMAFNLIPMKDVAALALPKQGLIPQEKLYAHECLDQGSGWDIGYTGSFFYVDLGTEEDGTKVLRTRMLGTREDAGTGSASCALTSYLALKAAKGKAGVHKFHMTQGVEMGRRCDIYVNVTVKEGGEEIERVEMAGAAMEVMEGTLRVD</sequence>
<protein>
    <recommendedName>
        <fullName evidence="4">Phenazine biosynthesis-like protein</fullName>
    </recommendedName>
</protein>
<dbReference type="EMBL" id="CAOQHR010000006">
    <property type="protein sequence ID" value="CAI6335977.1"/>
    <property type="molecule type" value="Genomic_DNA"/>
</dbReference>
<name>A0A9W4XWG6_9PLEO</name>
<dbReference type="InterPro" id="IPR003719">
    <property type="entry name" value="Phenazine_PhzF-like"/>
</dbReference>
<keyword evidence="3" id="KW-1185">Reference proteome</keyword>
<evidence type="ECO:0000256" key="1">
    <source>
        <dbReference type="PIRSR" id="PIRSR016184-1"/>
    </source>
</evidence>
<dbReference type="GO" id="GO:0016853">
    <property type="term" value="F:isomerase activity"/>
    <property type="evidence" value="ECO:0007669"/>
    <property type="project" value="TreeGrafter"/>
</dbReference>
<dbReference type="PANTHER" id="PTHR13774:SF32">
    <property type="entry name" value="ANTISENSE-ENHANCING SEQUENCE 1"/>
    <property type="match status" value="1"/>
</dbReference>
<gene>
    <name evidence="2" type="ORF">PDIGIT_LOCUS9065</name>
</gene>
<evidence type="ECO:0000313" key="2">
    <source>
        <dbReference type="EMBL" id="CAI6335977.1"/>
    </source>
</evidence>
<feature type="active site" evidence="1">
    <location>
        <position position="50"/>
    </location>
</feature>
<dbReference type="Gene3D" id="3.10.310.10">
    <property type="entry name" value="Diaminopimelate Epimerase, Chain A, domain 1"/>
    <property type="match status" value="2"/>
</dbReference>
<dbReference type="GO" id="GO:0005737">
    <property type="term" value="C:cytoplasm"/>
    <property type="evidence" value="ECO:0007669"/>
    <property type="project" value="TreeGrafter"/>
</dbReference>